<evidence type="ECO:0000256" key="1">
    <source>
        <dbReference type="SAM" id="MobiDB-lite"/>
    </source>
</evidence>
<protein>
    <submittedName>
        <fullName evidence="2">Uncharacterized protein</fullName>
    </submittedName>
</protein>
<gene>
    <name evidence="2" type="ORF">BI380_11090</name>
</gene>
<feature type="compositionally biased region" description="Polar residues" evidence="1">
    <location>
        <begin position="76"/>
        <end position="87"/>
    </location>
</feature>
<dbReference type="EMBL" id="CP017420">
    <property type="protein sequence ID" value="AOV01863.1"/>
    <property type="molecule type" value="Genomic_DNA"/>
</dbReference>
<evidence type="ECO:0000313" key="3">
    <source>
        <dbReference type="Proteomes" id="UP000095607"/>
    </source>
</evidence>
<reference evidence="2 3" key="1">
    <citation type="submission" date="2016-09" db="EMBL/GenBank/DDBJ databases">
        <title>Complete genome sequence of Deltia acidovorans CM13 isolated from murine proximal colonic tissue.</title>
        <authorList>
            <person name="Saffarian A."/>
        </authorList>
    </citation>
    <scope>NUCLEOTIDE SEQUENCE [LARGE SCALE GENOMIC DNA]</scope>
    <source>
        <strain evidence="2 3">CM13</strain>
    </source>
</reference>
<dbReference type="RefSeq" id="WP_052947228.1">
    <property type="nucleotide sequence ID" value="NZ_CBCSDN010000019.1"/>
</dbReference>
<organism evidence="2 3">
    <name type="scientific">Delftia tsuruhatensis</name>
    <dbReference type="NCBI Taxonomy" id="180282"/>
    <lineage>
        <taxon>Bacteria</taxon>
        <taxon>Pseudomonadati</taxon>
        <taxon>Pseudomonadota</taxon>
        <taxon>Betaproteobacteria</taxon>
        <taxon>Burkholderiales</taxon>
        <taxon>Comamonadaceae</taxon>
        <taxon>Delftia</taxon>
    </lineage>
</organism>
<sequence>MNGRVELVSQAEYARRRGVAKSAVAKAVKEKRITLIEGKIDPAVADIQWQQNTRARADSGRAGASLPIEQGGGQGASENAPQAQDSQPVAPGDDYQSLRVRRERASVEREERENAREAKLLVSREAAWRGVFDAFRALRDEAMGVPQRAAPQLVGLADSREIERIIHDELRKAFGAAERRLQGVLPEETDQ</sequence>
<accession>A0ABM6E3E6</accession>
<evidence type="ECO:0000313" key="2">
    <source>
        <dbReference type="EMBL" id="AOV01863.1"/>
    </source>
</evidence>
<dbReference type="Proteomes" id="UP000095607">
    <property type="component" value="Chromosome"/>
</dbReference>
<proteinExistence type="predicted"/>
<keyword evidence="3" id="KW-1185">Reference proteome</keyword>
<feature type="region of interest" description="Disordered" evidence="1">
    <location>
        <begin position="55"/>
        <end position="111"/>
    </location>
</feature>
<name>A0ABM6E3E6_9BURK</name>